<name>A0ABQ2VA64_9ACTN</name>
<comment type="caution">
    <text evidence="1">The sequence shown here is derived from an EMBL/GenBank/DDBJ whole genome shotgun (WGS) entry which is preliminary data.</text>
</comment>
<protein>
    <submittedName>
        <fullName evidence="1">Uncharacterized protein</fullName>
    </submittedName>
</protein>
<accession>A0ABQ2VA64</accession>
<sequence length="126" mass="13970">MGEGRRYRGLLIGNATFPLDPHALPDLNGPGVDIEQLKQVLTDERVGLFRTDDLRKLPDHGIQNIRGQIDGLFTTATREDVLLLYCRKVRGAGTLVRPLRLVVRGPAVERASHARPSPAKNGGQRW</sequence>
<reference evidence="2" key="1">
    <citation type="journal article" date="2019" name="Int. J. Syst. Evol. Microbiol.">
        <title>The Global Catalogue of Microorganisms (GCM) 10K type strain sequencing project: providing services to taxonomists for standard genome sequencing and annotation.</title>
        <authorList>
            <consortium name="The Broad Institute Genomics Platform"/>
            <consortium name="The Broad Institute Genome Sequencing Center for Infectious Disease"/>
            <person name="Wu L."/>
            <person name="Ma J."/>
        </authorList>
    </citation>
    <scope>NUCLEOTIDE SEQUENCE [LARGE SCALE GENOMIC DNA]</scope>
    <source>
        <strain evidence="2">JCM 3399</strain>
    </source>
</reference>
<dbReference type="Proteomes" id="UP000654471">
    <property type="component" value="Unassembled WGS sequence"/>
</dbReference>
<proteinExistence type="predicted"/>
<keyword evidence="2" id="KW-1185">Reference proteome</keyword>
<dbReference type="EMBL" id="BMRP01000017">
    <property type="protein sequence ID" value="GGU75937.1"/>
    <property type="molecule type" value="Genomic_DNA"/>
</dbReference>
<organism evidence="1 2">
    <name type="scientific">Streptomyces albospinus</name>
    <dbReference type="NCBI Taxonomy" id="285515"/>
    <lineage>
        <taxon>Bacteria</taxon>
        <taxon>Bacillati</taxon>
        <taxon>Actinomycetota</taxon>
        <taxon>Actinomycetes</taxon>
        <taxon>Kitasatosporales</taxon>
        <taxon>Streptomycetaceae</taxon>
        <taxon>Streptomyces</taxon>
    </lineage>
</organism>
<evidence type="ECO:0000313" key="1">
    <source>
        <dbReference type="EMBL" id="GGU75937.1"/>
    </source>
</evidence>
<gene>
    <name evidence="1" type="ORF">GCM10010211_47360</name>
</gene>
<evidence type="ECO:0000313" key="2">
    <source>
        <dbReference type="Proteomes" id="UP000654471"/>
    </source>
</evidence>
<dbReference type="RefSeq" id="WP_189303095.1">
    <property type="nucleotide sequence ID" value="NZ_BMRP01000017.1"/>
</dbReference>